<accession>A0A1I2HZR8</accession>
<evidence type="ECO:0000313" key="2">
    <source>
        <dbReference type="EMBL" id="SFF34267.1"/>
    </source>
</evidence>
<reference evidence="2 3" key="1">
    <citation type="submission" date="2016-10" db="EMBL/GenBank/DDBJ databases">
        <authorList>
            <person name="de Groot N.N."/>
        </authorList>
    </citation>
    <scope>NUCLEOTIDE SEQUENCE [LARGE SCALE GENOMIC DNA]</scope>
    <source>
        <strain evidence="2 3">OK461</strain>
    </source>
</reference>
<evidence type="ECO:0000256" key="1">
    <source>
        <dbReference type="SAM" id="MobiDB-lite"/>
    </source>
</evidence>
<dbReference type="EMBL" id="FONR01000005">
    <property type="protein sequence ID" value="SFF34267.1"/>
    <property type="molecule type" value="Genomic_DNA"/>
</dbReference>
<dbReference type="AlphaFoldDB" id="A0A1I2HZR8"/>
<dbReference type="Proteomes" id="UP000181942">
    <property type="component" value="Unassembled WGS sequence"/>
</dbReference>
<sequence length="121" mass="12769">MRRGDPTDRRFSLFEPTAEENQLLDVAAAAYDHTLDTFVRTPLTDPECAERAHSLRMLRTTLCPEPDTGEFGLQSLPQPGMSAACVGAPGLEGPGGEGDDGEAQEPAAHGVAAPVHAERSG</sequence>
<organism evidence="2 3">
    <name type="scientific">Streptomyces mirabilis</name>
    <dbReference type="NCBI Taxonomy" id="68239"/>
    <lineage>
        <taxon>Bacteria</taxon>
        <taxon>Bacillati</taxon>
        <taxon>Actinomycetota</taxon>
        <taxon>Actinomycetes</taxon>
        <taxon>Kitasatosporales</taxon>
        <taxon>Streptomycetaceae</taxon>
        <taxon>Streptomyces</taxon>
    </lineage>
</organism>
<feature type="compositionally biased region" description="Low complexity" evidence="1">
    <location>
        <begin position="104"/>
        <end position="115"/>
    </location>
</feature>
<evidence type="ECO:0000313" key="3">
    <source>
        <dbReference type="Proteomes" id="UP000181942"/>
    </source>
</evidence>
<proteinExistence type="predicted"/>
<name>A0A1I2HZR8_9ACTN</name>
<gene>
    <name evidence="2" type="ORF">SAMN02787118_105481</name>
</gene>
<feature type="region of interest" description="Disordered" evidence="1">
    <location>
        <begin position="83"/>
        <end position="121"/>
    </location>
</feature>
<protein>
    <submittedName>
        <fullName evidence="2">Uncharacterized protein</fullName>
    </submittedName>
</protein>